<dbReference type="Proteomes" id="UP000794436">
    <property type="component" value="Unassembled WGS sequence"/>
</dbReference>
<sequence>MAWRDIEFTGIDSVERVRRLQAFCADPGASDGSTGDIDGILIIGGVDSFHSRLSQALLKYLFLGSSGQELLGEQVISQQHDRLEEVVLMLTRRRVSIFYSSESEAAVKILPVISQWRNVTEYVIHDGMDPDDQENRKIHAFKQMVSGTKRIGIPYGLDENGKDLQDNMIPEKWPLVQSFGLEDGANGRGFFTMNHFVVNISRLVQQELSKLDDFCARRIVQQVEPLLSHHYNQFLAKLDHAETPKARCSKSESEMAEDLLSFYEFGTTQYEARGLQEAPHRGCRVLFGKRTASITTKTSSNVFLRDAGGVSGRPATHFLVQTEDPFSGVRFIRTYFLATGKLARQVVDEDALVHPDSDHLGKAAHDKDEGTTDTSFLIELYVLLLRGFRVAVDALAQECHEREVDSLQACLNTIKREAIKAMCEYSRSASRVIEENALPMDFLDEHLVIHAEPLDGCGQEARFPAQRWNLLFLSLEIQNVMSRLGSASSLGSVIVGDTVLFQSLSSCSSKTKSVVFNTTASFPYLRSWIQSGLEAERASALLTVLQSNFMLQCSALQLGRPLAPLDASLDDDTSIDPTNAATSIAPSTATGPITSLGLSKAALLVECLDLPILNGSMQLFSSGFCFRSQQVNPLVISFARHVSCFRILSTPFEELVLLQLDLKLDHATQQTPLAEVMPFKTQSRCIAFPLLAGTRFQEEIVRALATWKDAAEDLSIPFYRPHEAAMYDGMTPRDGETRAAEVAPIMVRTCEDLVRRQSQQNAATTKIAEVFFPRWFIPKESNPITTLPRPKQDRSKMCVPITITLGIPGSNAQAIGAMICSLSGADNDWHHVVVDCREADIKDAARSTDSNEQWLYSHVQTELNRTLARIVNERSENHPRVMLSVTGYVDPITVAAAIKAGSVSWAMPSKISAVISCVSALNAYLPDSLEAQNPLPKLFDQFTSGFVTHIILTHVSNVSSSYLGRLRYHMDQVNPFADIQVLPKDVFEGQMTSFLATDRFDSTYYKAYRDLHYPHWALKENRLNYVAGFDSMLIPESVRFEIAPGTEKSRFIQLLGAPLTPFAVMTKSIDKIHPMDRPLDRQSCKAGKGVQTADNSKEEIETEYGICWCIDATVTFSSEPETVYQYISTGTYAHMRVVSKSTSNNAKVTAEVPLEVKITGQKLNASKLNKLILGCYAKMDGAVQPMRTKKAFTMEEKREIQKKHMMDPLPDGFFFDGITYIDTFGGRHEFHPQINEFIEEHVRSLNEEAEKNNAKVEENRKSQVTFVKLIA</sequence>
<organism evidence="4 5">
    <name type="scientific">Pythium oligandrum</name>
    <name type="common">Mycoparasitic fungus</name>
    <dbReference type="NCBI Taxonomy" id="41045"/>
    <lineage>
        <taxon>Eukaryota</taxon>
        <taxon>Sar</taxon>
        <taxon>Stramenopiles</taxon>
        <taxon>Oomycota</taxon>
        <taxon>Peronosporomycetes</taxon>
        <taxon>Pythiales</taxon>
        <taxon>Pythiaceae</taxon>
        <taxon>Pythium</taxon>
    </lineage>
</organism>
<gene>
    <name evidence="4" type="ORF">Poli38472_000762</name>
</gene>
<dbReference type="InterPro" id="IPR056498">
    <property type="entry name" value="DAAF9_N"/>
</dbReference>
<dbReference type="Pfam" id="PF23281">
    <property type="entry name" value="DAAF9_N"/>
    <property type="match status" value="1"/>
</dbReference>
<evidence type="ECO:0000313" key="4">
    <source>
        <dbReference type="EMBL" id="TMW60720.1"/>
    </source>
</evidence>
<dbReference type="AlphaFoldDB" id="A0A8K1FEN0"/>
<accession>A0A8K1FEN0</accession>
<feature type="domain" description="DAAF9 N-terminal" evidence="2">
    <location>
        <begin position="8"/>
        <end position="206"/>
    </location>
</feature>
<dbReference type="PANTHER" id="PTHR33664:SF1">
    <property type="entry name" value="DYNEIN AXONEMAL ASSEMBLY FACTOR 9"/>
    <property type="match status" value="1"/>
</dbReference>
<evidence type="ECO:0000256" key="1">
    <source>
        <dbReference type="SAM" id="Coils"/>
    </source>
</evidence>
<name>A0A8K1FEN0_PYTOL</name>
<keyword evidence="1" id="KW-0175">Coiled coil</keyword>
<proteinExistence type="predicted"/>
<feature type="domain" description="DAAF9" evidence="3">
    <location>
        <begin position="801"/>
        <end position="1016"/>
    </location>
</feature>
<feature type="coiled-coil region" evidence="1">
    <location>
        <begin position="1235"/>
        <end position="1262"/>
    </location>
</feature>
<evidence type="ECO:0000313" key="5">
    <source>
        <dbReference type="Proteomes" id="UP000794436"/>
    </source>
</evidence>
<dbReference type="InterPro" id="IPR057478">
    <property type="entry name" value="DAAF9_2"/>
</dbReference>
<dbReference type="InterPro" id="IPR040342">
    <property type="entry name" value="DNAAF9"/>
</dbReference>
<dbReference type="Pfam" id="PF25204">
    <property type="entry name" value="DAAF9_2"/>
    <property type="match status" value="1"/>
</dbReference>
<comment type="caution">
    <text evidence="4">The sequence shown here is derived from an EMBL/GenBank/DDBJ whole genome shotgun (WGS) entry which is preliminary data.</text>
</comment>
<dbReference type="EMBL" id="SPLM01000108">
    <property type="protein sequence ID" value="TMW60720.1"/>
    <property type="molecule type" value="Genomic_DNA"/>
</dbReference>
<dbReference type="CDD" id="cd22936">
    <property type="entry name" value="shulin_C20orf194-like"/>
    <property type="match status" value="1"/>
</dbReference>
<evidence type="ECO:0000259" key="2">
    <source>
        <dbReference type="Pfam" id="PF23281"/>
    </source>
</evidence>
<dbReference type="PANTHER" id="PTHR33664">
    <property type="entry name" value="RCG26366"/>
    <property type="match status" value="1"/>
</dbReference>
<keyword evidence="5" id="KW-1185">Reference proteome</keyword>
<reference evidence="4" key="1">
    <citation type="submission" date="2019-03" db="EMBL/GenBank/DDBJ databases">
        <title>Long read genome sequence of the mycoparasitic Pythium oligandrum ATCC 38472 isolated from sugarbeet rhizosphere.</title>
        <authorList>
            <person name="Gaulin E."/>
        </authorList>
    </citation>
    <scope>NUCLEOTIDE SEQUENCE</scope>
    <source>
        <strain evidence="4">ATCC 38472_TT</strain>
    </source>
</reference>
<evidence type="ECO:0000259" key="3">
    <source>
        <dbReference type="Pfam" id="PF25204"/>
    </source>
</evidence>
<protein>
    <submittedName>
        <fullName evidence="4">Uncharacterized protein</fullName>
    </submittedName>
</protein>
<dbReference type="OrthoDB" id="72033at2759"/>